<dbReference type="PANTHER" id="PTHR41521:SF4">
    <property type="entry name" value="BLR0684 PROTEIN"/>
    <property type="match status" value="1"/>
</dbReference>
<evidence type="ECO:0000259" key="1">
    <source>
        <dbReference type="Pfam" id="PF07045"/>
    </source>
</evidence>
<accession>A0ABT3QSE6</accession>
<dbReference type="InterPro" id="IPR011008">
    <property type="entry name" value="Dimeric_a/b-barrel"/>
</dbReference>
<name>A0ABT3QSE6_9HYPH</name>
<dbReference type="RefSeq" id="WP_113533351.1">
    <property type="nucleotide sequence ID" value="NZ_JAPHAV010000012.1"/>
</dbReference>
<dbReference type="Gene3D" id="3.30.70.100">
    <property type="match status" value="1"/>
</dbReference>
<evidence type="ECO:0000313" key="3">
    <source>
        <dbReference type="Proteomes" id="UP001301216"/>
    </source>
</evidence>
<evidence type="ECO:0000313" key="2">
    <source>
        <dbReference type="EMBL" id="MCX2698543.1"/>
    </source>
</evidence>
<gene>
    <name evidence="2" type="ORF">OPR82_17580</name>
</gene>
<reference evidence="2 3" key="1">
    <citation type="submission" date="2022-11" db="EMBL/GenBank/DDBJ databases">
        <title>Brucella sp. YY2X, whole genome shotgun sequencing project.</title>
        <authorList>
            <person name="Yang Y."/>
        </authorList>
    </citation>
    <scope>NUCLEOTIDE SEQUENCE [LARGE SCALE GENOMIC DNA]</scope>
    <source>
        <strain evidence="2 3">YY2X</strain>
    </source>
</reference>
<comment type="caution">
    <text evidence="2">The sequence shown here is derived from an EMBL/GenBank/DDBJ whole genome shotgun (WGS) entry which is preliminary data.</text>
</comment>
<organism evidence="2 3">
    <name type="scientific">Ochrobactrum chromiisoli</name>
    <dbReference type="NCBI Taxonomy" id="2993941"/>
    <lineage>
        <taxon>Bacteria</taxon>
        <taxon>Pseudomonadati</taxon>
        <taxon>Pseudomonadota</taxon>
        <taxon>Alphaproteobacteria</taxon>
        <taxon>Hyphomicrobiales</taxon>
        <taxon>Brucellaceae</taxon>
        <taxon>Brucella/Ochrobactrum group</taxon>
        <taxon>Ochrobactrum</taxon>
    </lineage>
</organism>
<sequence length="96" mass="10520">MAKGYLIAQVTVTDPEAYAEYSKAAGDLLKRCGARLIINPDTLTVVEGSPKNRTVIFEFDSFSQAKSFWDSTEYAKAKAFRTGAAEADFMLVEGLD</sequence>
<protein>
    <submittedName>
        <fullName evidence="2">DUF1330 domain-containing protein</fullName>
    </submittedName>
</protein>
<dbReference type="PANTHER" id="PTHR41521">
    <property type="match status" value="1"/>
</dbReference>
<dbReference type="InterPro" id="IPR010753">
    <property type="entry name" value="DUF1330"/>
</dbReference>
<proteinExistence type="predicted"/>
<dbReference type="Pfam" id="PF07045">
    <property type="entry name" value="DUF1330"/>
    <property type="match status" value="1"/>
</dbReference>
<keyword evidence="3" id="KW-1185">Reference proteome</keyword>
<dbReference type="Proteomes" id="UP001301216">
    <property type="component" value="Unassembled WGS sequence"/>
</dbReference>
<dbReference type="EMBL" id="JAPHAV010000012">
    <property type="protein sequence ID" value="MCX2698543.1"/>
    <property type="molecule type" value="Genomic_DNA"/>
</dbReference>
<dbReference type="SUPFAM" id="SSF54909">
    <property type="entry name" value="Dimeric alpha+beta barrel"/>
    <property type="match status" value="1"/>
</dbReference>
<feature type="domain" description="DUF1330" evidence="1">
    <location>
        <begin position="3"/>
        <end position="95"/>
    </location>
</feature>